<reference evidence="2" key="3">
    <citation type="submission" date="2016-03" db="UniProtKB">
        <authorList>
            <consortium name="EnsemblProtists"/>
        </authorList>
    </citation>
    <scope>IDENTIFICATION</scope>
</reference>
<protein>
    <submittedName>
        <fullName evidence="1 2">Uncharacterized protein</fullName>
    </submittedName>
</protein>
<evidence type="ECO:0000313" key="3">
    <source>
        <dbReference type="Proteomes" id="UP000011087"/>
    </source>
</evidence>
<evidence type="ECO:0000313" key="1">
    <source>
        <dbReference type="EMBL" id="EKX47685.1"/>
    </source>
</evidence>
<reference evidence="1 3" key="1">
    <citation type="journal article" date="2012" name="Nature">
        <title>Algal genomes reveal evolutionary mosaicism and the fate of nucleomorphs.</title>
        <authorList>
            <consortium name="DOE Joint Genome Institute"/>
            <person name="Curtis B.A."/>
            <person name="Tanifuji G."/>
            <person name="Burki F."/>
            <person name="Gruber A."/>
            <person name="Irimia M."/>
            <person name="Maruyama S."/>
            <person name="Arias M.C."/>
            <person name="Ball S.G."/>
            <person name="Gile G.H."/>
            <person name="Hirakawa Y."/>
            <person name="Hopkins J.F."/>
            <person name="Kuo A."/>
            <person name="Rensing S.A."/>
            <person name="Schmutz J."/>
            <person name="Symeonidi A."/>
            <person name="Elias M."/>
            <person name="Eveleigh R.J."/>
            <person name="Herman E.K."/>
            <person name="Klute M.J."/>
            <person name="Nakayama T."/>
            <person name="Obornik M."/>
            <person name="Reyes-Prieto A."/>
            <person name="Armbrust E.V."/>
            <person name="Aves S.J."/>
            <person name="Beiko R.G."/>
            <person name="Coutinho P."/>
            <person name="Dacks J.B."/>
            <person name="Durnford D.G."/>
            <person name="Fast N.M."/>
            <person name="Green B.R."/>
            <person name="Grisdale C.J."/>
            <person name="Hempel F."/>
            <person name="Henrissat B."/>
            <person name="Hoppner M.P."/>
            <person name="Ishida K."/>
            <person name="Kim E."/>
            <person name="Koreny L."/>
            <person name="Kroth P.G."/>
            <person name="Liu Y."/>
            <person name="Malik S.B."/>
            <person name="Maier U.G."/>
            <person name="McRose D."/>
            <person name="Mock T."/>
            <person name="Neilson J.A."/>
            <person name="Onodera N.T."/>
            <person name="Poole A.M."/>
            <person name="Pritham E.J."/>
            <person name="Richards T.A."/>
            <person name="Rocap G."/>
            <person name="Roy S.W."/>
            <person name="Sarai C."/>
            <person name="Schaack S."/>
            <person name="Shirato S."/>
            <person name="Slamovits C.H."/>
            <person name="Spencer D.F."/>
            <person name="Suzuki S."/>
            <person name="Worden A.Z."/>
            <person name="Zauner S."/>
            <person name="Barry K."/>
            <person name="Bell C."/>
            <person name="Bharti A.K."/>
            <person name="Crow J.A."/>
            <person name="Grimwood J."/>
            <person name="Kramer R."/>
            <person name="Lindquist E."/>
            <person name="Lucas S."/>
            <person name="Salamov A."/>
            <person name="McFadden G.I."/>
            <person name="Lane C.E."/>
            <person name="Keeling P.J."/>
            <person name="Gray M.W."/>
            <person name="Grigoriev I.V."/>
            <person name="Archibald J.M."/>
        </authorList>
    </citation>
    <scope>NUCLEOTIDE SEQUENCE</scope>
    <source>
        <strain evidence="1 3">CCMP2712</strain>
    </source>
</reference>
<organism evidence="1">
    <name type="scientific">Guillardia theta (strain CCMP2712)</name>
    <name type="common">Cryptophyte</name>
    <dbReference type="NCBI Taxonomy" id="905079"/>
    <lineage>
        <taxon>Eukaryota</taxon>
        <taxon>Cryptophyceae</taxon>
        <taxon>Pyrenomonadales</taxon>
        <taxon>Geminigeraceae</taxon>
        <taxon>Guillardia</taxon>
    </lineage>
</organism>
<dbReference type="AlphaFoldDB" id="L1JHW3"/>
<gene>
    <name evidence="1" type="ORF">GUITHDRAFT_152056</name>
</gene>
<name>L1JHW3_GUITC</name>
<dbReference type="PaxDb" id="55529-EKX47685"/>
<dbReference type="EMBL" id="JH992989">
    <property type="protein sequence ID" value="EKX47685.1"/>
    <property type="molecule type" value="Genomic_DNA"/>
</dbReference>
<dbReference type="GeneID" id="17304301"/>
<reference evidence="3" key="2">
    <citation type="submission" date="2012-11" db="EMBL/GenBank/DDBJ databases">
        <authorList>
            <person name="Kuo A."/>
            <person name="Curtis B.A."/>
            <person name="Tanifuji G."/>
            <person name="Burki F."/>
            <person name="Gruber A."/>
            <person name="Irimia M."/>
            <person name="Maruyama S."/>
            <person name="Arias M.C."/>
            <person name="Ball S.G."/>
            <person name="Gile G.H."/>
            <person name="Hirakawa Y."/>
            <person name="Hopkins J.F."/>
            <person name="Rensing S.A."/>
            <person name="Schmutz J."/>
            <person name="Symeonidi A."/>
            <person name="Elias M."/>
            <person name="Eveleigh R.J."/>
            <person name="Herman E.K."/>
            <person name="Klute M.J."/>
            <person name="Nakayama T."/>
            <person name="Obornik M."/>
            <person name="Reyes-Prieto A."/>
            <person name="Armbrust E.V."/>
            <person name="Aves S.J."/>
            <person name="Beiko R.G."/>
            <person name="Coutinho P."/>
            <person name="Dacks J.B."/>
            <person name="Durnford D.G."/>
            <person name="Fast N.M."/>
            <person name="Green B.R."/>
            <person name="Grisdale C."/>
            <person name="Hempe F."/>
            <person name="Henrissat B."/>
            <person name="Hoppner M.P."/>
            <person name="Ishida K.-I."/>
            <person name="Kim E."/>
            <person name="Koreny L."/>
            <person name="Kroth P.G."/>
            <person name="Liu Y."/>
            <person name="Malik S.-B."/>
            <person name="Maier U.G."/>
            <person name="McRose D."/>
            <person name="Mock T."/>
            <person name="Neilson J.A."/>
            <person name="Onodera N.T."/>
            <person name="Poole A.M."/>
            <person name="Pritham E.J."/>
            <person name="Richards T.A."/>
            <person name="Rocap G."/>
            <person name="Roy S.W."/>
            <person name="Sarai C."/>
            <person name="Schaack S."/>
            <person name="Shirato S."/>
            <person name="Slamovits C.H."/>
            <person name="Spencer D.F."/>
            <person name="Suzuki S."/>
            <person name="Worden A.Z."/>
            <person name="Zauner S."/>
            <person name="Barry K."/>
            <person name="Bell C."/>
            <person name="Bharti A.K."/>
            <person name="Crow J.A."/>
            <person name="Grimwood J."/>
            <person name="Kramer R."/>
            <person name="Lindquist E."/>
            <person name="Lucas S."/>
            <person name="Salamov A."/>
            <person name="McFadden G.I."/>
            <person name="Lane C.E."/>
            <person name="Keeling P.J."/>
            <person name="Gray M.W."/>
            <person name="Grigoriev I.V."/>
            <person name="Archibald J.M."/>
        </authorList>
    </citation>
    <scope>NUCLEOTIDE SEQUENCE</scope>
    <source>
        <strain evidence="3">CCMP2712</strain>
    </source>
</reference>
<dbReference type="RefSeq" id="XP_005834665.1">
    <property type="nucleotide sequence ID" value="XM_005834608.1"/>
</dbReference>
<dbReference type="KEGG" id="gtt:GUITHDRAFT_152056"/>
<dbReference type="Proteomes" id="UP000011087">
    <property type="component" value="Unassembled WGS sequence"/>
</dbReference>
<keyword evidence="3" id="KW-1185">Reference proteome</keyword>
<dbReference type="HOGENOM" id="CLU_1589552_0_0_1"/>
<dbReference type="EnsemblProtists" id="EKX47685">
    <property type="protein sequence ID" value="EKX47685"/>
    <property type="gene ID" value="GUITHDRAFT_152056"/>
</dbReference>
<accession>L1JHW3</accession>
<sequence length="168" mass="19018">MQAAVAAALVMAGCAAIGLSYWSARPTSMLQYNIFQPSLAPDPRFSRNAANRFAYRSIGHQNGGRPQEPDMRATFAKMSALEKVANQIEEHENLWGSHSRLYRKRVAHPALHQPRMTYSEQKTKSESQPMHKINLTTRRNAVNYDKLGLPKHVFRDPSDKYLKIVSPP</sequence>
<evidence type="ECO:0000313" key="2">
    <source>
        <dbReference type="EnsemblProtists" id="EKX47685"/>
    </source>
</evidence>
<proteinExistence type="predicted"/>